<gene>
    <name evidence="5" type="ORF">QYF68_22150</name>
</gene>
<reference evidence="5" key="1">
    <citation type="submission" date="2023-07" db="EMBL/GenBank/DDBJ databases">
        <title>Degradation of tert-butanol by M. austroafricanum TBA100.</title>
        <authorList>
            <person name="Helbich S."/>
            <person name="Vainshtein Y."/>
        </authorList>
    </citation>
    <scope>NUCLEOTIDE SEQUENCE</scope>
    <source>
        <strain evidence="5">TBA100</strain>
    </source>
</reference>
<dbReference type="Pfam" id="PF01047">
    <property type="entry name" value="MarR"/>
    <property type="match status" value="1"/>
</dbReference>
<dbReference type="InterPro" id="IPR036390">
    <property type="entry name" value="WH_DNA-bd_sf"/>
</dbReference>
<evidence type="ECO:0000313" key="6">
    <source>
        <dbReference type="Proteomes" id="UP001172687"/>
    </source>
</evidence>
<evidence type="ECO:0000256" key="2">
    <source>
        <dbReference type="ARBA" id="ARBA00023125"/>
    </source>
</evidence>
<proteinExistence type="predicted"/>
<evidence type="ECO:0000259" key="4">
    <source>
        <dbReference type="PROSITE" id="PS50995"/>
    </source>
</evidence>
<protein>
    <submittedName>
        <fullName evidence="5">MarR family transcriptional regulator</fullName>
    </submittedName>
</protein>
<dbReference type="PANTHER" id="PTHR33164">
    <property type="entry name" value="TRANSCRIPTIONAL REGULATOR, MARR FAMILY"/>
    <property type="match status" value="1"/>
</dbReference>
<accession>A0ABT8HID9</accession>
<dbReference type="SUPFAM" id="SSF46785">
    <property type="entry name" value="Winged helix' DNA-binding domain"/>
    <property type="match status" value="1"/>
</dbReference>
<organism evidence="5 6">
    <name type="scientific">Mycolicibacterium austroafricanum</name>
    <name type="common">Mycobacterium austroafricanum</name>
    <dbReference type="NCBI Taxonomy" id="39687"/>
    <lineage>
        <taxon>Bacteria</taxon>
        <taxon>Bacillati</taxon>
        <taxon>Actinomycetota</taxon>
        <taxon>Actinomycetes</taxon>
        <taxon>Mycobacteriales</taxon>
        <taxon>Mycobacteriaceae</taxon>
        <taxon>Mycolicibacterium</taxon>
    </lineage>
</organism>
<evidence type="ECO:0000313" key="5">
    <source>
        <dbReference type="EMBL" id="MDN4520503.1"/>
    </source>
</evidence>
<dbReference type="PANTHER" id="PTHR33164:SF64">
    <property type="entry name" value="TRANSCRIPTIONAL REGULATOR SLYA"/>
    <property type="match status" value="1"/>
</dbReference>
<dbReference type="SMART" id="SM00347">
    <property type="entry name" value="HTH_MARR"/>
    <property type="match status" value="1"/>
</dbReference>
<keyword evidence="3" id="KW-0804">Transcription</keyword>
<dbReference type="EMBL" id="JAUHTC010000075">
    <property type="protein sequence ID" value="MDN4520503.1"/>
    <property type="molecule type" value="Genomic_DNA"/>
</dbReference>
<sequence length="117" mass="12921">MTPHLDAHDVTAEQWRVLSALQDRDGVPMAELAASAVLPPPTLTRTMDRLVERGIVMRSIDRNDRRKVVALLTPAGERVAEDLRSCEAETEQRLVDQLGQEQFDLMSGLLTSLAAGE</sequence>
<dbReference type="Gene3D" id="1.10.10.10">
    <property type="entry name" value="Winged helix-like DNA-binding domain superfamily/Winged helix DNA-binding domain"/>
    <property type="match status" value="1"/>
</dbReference>
<keyword evidence="2" id="KW-0238">DNA-binding</keyword>
<keyword evidence="1" id="KW-0805">Transcription regulation</keyword>
<dbReference type="PRINTS" id="PR00598">
    <property type="entry name" value="HTHMARR"/>
</dbReference>
<dbReference type="InterPro" id="IPR039422">
    <property type="entry name" value="MarR/SlyA-like"/>
</dbReference>
<dbReference type="Proteomes" id="UP001172687">
    <property type="component" value="Unassembled WGS sequence"/>
</dbReference>
<keyword evidence="6" id="KW-1185">Reference proteome</keyword>
<dbReference type="RefSeq" id="WP_301161659.1">
    <property type="nucleotide sequence ID" value="NZ_JAUHTC010000075.1"/>
</dbReference>
<evidence type="ECO:0000256" key="3">
    <source>
        <dbReference type="ARBA" id="ARBA00023163"/>
    </source>
</evidence>
<dbReference type="InterPro" id="IPR000835">
    <property type="entry name" value="HTH_MarR-typ"/>
</dbReference>
<evidence type="ECO:0000256" key="1">
    <source>
        <dbReference type="ARBA" id="ARBA00023015"/>
    </source>
</evidence>
<name>A0ABT8HID9_MYCAO</name>
<dbReference type="PROSITE" id="PS50995">
    <property type="entry name" value="HTH_MARR_2"/>
    <property type="match status" value="1"/>
</dbReference>
<feature type="domain" description="HTH marR-type" evidence="4">
    <location>
        <begin position="1"/>
        <end position="115"/>
    </location>
</feature>
<dbReference type="InterPro" id="IPR036388">
    <property type="entry name" value="WH-like_DNA-bd_sf"/>
</dbReference>
<comment type="caution">
    <text evidence="5">The sequence shown here is derived from an EMBL/GenBank/DDBJ whole genome shotgun (WGS) entry which is preliminary data.</text>
</comment>